<dbReference type="AlphaFoldDB" id="A0A2T6AFP0"/>
<evidence type="ECO:0000259" key="1">
    <source>
        <dbReference type="Pfam" id="PF00535"/>
    </source>
</evidence>
<dbReference type="InterPro" id="IPR001173">
    <property type="entry name" value="Glyco_trans_2-like"/>
</dbReference>
<proteinExistence type="predicted"/>
<dbReference type="Gene3D" id="3.90.550.10">
    <property type="entry name" value="Spore Coat Polysaccharide Biosynthesis Protein SpsA, Chain A"/>
    <property type="match status" value="1"/>
</dbReference>
<sequence length="280" mass="32750">MNTVLVTYIYPEAVKFFPDFIKTVNEQTNQNFTIHIFNDGVKNVKKFFHGLSGGVEITNLEGSISEIRFKSLEILKNSKSDFIIFQDIDDLMSKNRIQITLKLLENRALVCNDLSLFSKGEIKETNIWQKRLGKIFEFNYKFLEDKNIVGFGNTAIRRELLNFDLKISNTPIAVDWFVFYQILLKHQQTVLFTSECTTIYRQHEDNIIGITDDLSTERQLTILNGKIAHYKALNEIGINFSSDLEKIEDLNERLKISNNIHKKPNTEAFWWEQINFYETN</sequence>
<keyword evidence="3" id="KW-1185">Reference proteome</keyword>
<evidence type="ECO:0000313" key="2">
    <source>
        <dbReference type="EMBL" id="PTX42606.1"/>
    </source>
</evidence>
<dbReference type="OrthoDB" id="9802649at2"/>
<dbReference type="SUPFAM" id="SSF53448">
    <property type="entry name" value="Nucleotide-diphospho-sugar transferases"/>
    <property type="match status" value="1"/>
</dbReference>
<evidence type="ECO:0000313" key="3">
    <source>
        <dbReference type="Proteomes" id="UP000244174"/>
    </source>
</evidence>
<dbReference type="GO" id="GO:0016740">
    <property type="term" value="F:transferase activity"/>
    <property type="evidence" value="ECO:0007669"/>
    <property type="project" value="UniProtKB-KW"/>
</dbReference>
<dbReference type="InterPro" id="IPR029044">
    <property type="entry name" value="Nucleotide-diphossugar_trans"/>
</dbReference>
<organism evidence="2 3">
    <name type="scientific">Christiangramia gaetbulicola</name>
    <dbReference type="NCBI Taxonomy" id="703340"/>
    <lineage>
        <taxon>Bacteria</taxon>
        <taxon>Pseudomonadati</taxon>
        <taxon>Bacteroidota</taxon>
        <taxon>Flavobacteriia</taxon>
        <taxon>Flavobacteriales</taxon>
        <taxon>Flavobacteriaceae</taxon>
        <taxon>Christiangramia</taxon>
    </lineage>
</organism>
<comment type="caution">
    <text evidence="2">The sequence shown here is derived from an EMBL/GenBank/DDBJ whole genome shotgun (WGS) entry which is preliminary data.</text>
</comment>
<reference evidence="2 3" key="1">
    <citation type="submission" date="2018-04" db="EMBL/GenBank/DDBJ databases">
        <title>Genomic Encyclopedia of Archaeal and Bacterial Type Strains, Phase II (KMG-II): from individual species to whole genera.</title>
        <authorList>
            <person name="Goeker M."/>
        </authorList>
    </citation>
    <scope>NUCLEOTIDE SEQUENCE [LARGE SCALE GENOMIC DNA]</scope>
    <source>
        <strain evidence="2 3">DSM 23082</strain>
    </source>
</reference>
<name>A0A2T6AFP0_9FLAO</name>
<dbReference type="Pfam" id="PF00535">
    <property type="entry name" value="Glycos_transf_2"/>
    <property type="match status" value="1"/>
</dbReference>
<accession>A0A2T6AFP0</accession>
<keyword evidence="2" id="KW-0808">Transferase</keyword>
<gene>
    <name evidence="2" type="ORF">C8P64_3036</name>
</gene>
<protein>
    <submittedName>
        <fullName evidence="2">Glycosyl transferase family 2</fullName>
    </submittedName>
</protein>
<feature type="domain" description="Glycosyltransferase 2-like" evidence="1">
    <location>
        <begin position="12"/>
        <end position="161"/>
    </location>
</feature>
<dbReference type="EMBL" id="QBKQ01000003">
    <property type="protein sequence ID" value="PTX42606.1"/>
    <property type="molecule type" value="Genomic_DNA"/>
</dbReference>
<dbReference type="Proteomes" id="UP000244174">
    <property type="component" value="Unassembled WGS sequence"/>
</dbReference>
<dbReference type="RefSeq" id="WP_108172885.1">
    <property type="nucleotide sequence ID" value="NZ_QBKQ01000003.1"/>
</dbReference>